<evidence type="ECO:0000313" key="1">
    <source>
        <dbReference type="EMBL" id="SVD62500.1"/>
    </source>
</evidence>
<reference evidence="1" key="1">
    <citation type="submission" date="2018-05" db="EMBL/GenBank/DDBJ databases">
        <authorList>
            <person name="Lanie J.A."/>
            <person name="Ng W.-L."/>
            <person name="Kazmierczak K.M."/>
            <person name="Andrzejewski T.M."/>
            <person name="Davidsen T.M."/>
            <person name="Wayne K.J."/>
            <person name="Tettelin H."/>
            <person name="Glass J.I."/>
            <person name="Rusch D."/>
            <person name="Podicherti R."/>
            <person name="Tsui H.-C.T."/>
            <person name="Winkler M.E."/>
        </authorList>
    </citation>
    <scope>NUCLEOTIDE SEQUENCE</scope>
</reference>
<protein>
    <submittedName>
        <fullName evidence="1">Uncharacterized protein</fullName>
    </submittedName>
</protein>
<organism evidence="1">
    <name type="scientific">marine metagenome</name>
    <dbReference type="NCBI Taxonomy" id="408172"/>
    <lineage>
        <taxon>unclassified sequences</taxon>
        <taxon>metagenomes</taxon>
        <taxon>ecological metagenomes</taxon>
    </lineage>
</organism>
<name>A0A382WV94_9ZZZZ</name>
<dbReference type="EMBL" id="UINC01162637">
    <property type="protein sequence ID" value="SVD62500.1"/>
    <property type="molecule type" value="Genomic_DNA"/>
</dbReference>
<proteinExistence type="predicted"/>
<dbReference type="AlphaFoldDB" id="A0A382WV94"/>
<accession>A0A382WV94</accession>
<feature type="non-terminal residue" evidence="1">
    <location>
        <position position="239"/>
    </location>
</feature>
<sequence length="239" mass="27891">MKQYVKLSVVFFVCSTLFGQQIPVQSDHSVYSYLYRQSTSGILPQWVQSTKPLTLEQVLNLLTQVIETSEIGNANRALAERFKSEFSIPIKPGTHLPFSKSNRINHLLSYESADIEPHLLALKHENSSLWLDWNETLVLASSNDYERYFQDKFTLKTKINDQVSAYSQFSMNRLVWNNETLAIESVLPPDTINWVTYYNEWAKYFPEVNWIFWYNTRAGISIIFDQIQFDLGKQNHSWG</sequence>
<gene>
    <name evidence="1" type="ORF">METZ01_LOCUS415354</name>
</gene>